<keyword evidence="5" id="KW-0732">Signal</keyword>
<dbReference type="GO" id="GO:0016020">
    <property type="term" value="C:membrane"/>
    <property type="evidence" value="ECO:0007669"/>
    <property type="project" value="UniProtKB-SubCell"/>
</dbReference>
<evidence type="ECO:0000256" key="6">
    <source>
        <dbReference type="ARBA" id="ARBA00022737"/>
    </source>
</evidence>
<dbReference type="Proteomes" id="UP001465755">
    <property type="component" value="Unassembled WGS sequence"/>
</dbReference>
<evidence type="ECO:0000313" key="11">
    <source>
        <dbReference type="EMBL" id="KAK9788434.1"/>
    </source>
</evidence>
<keyword evidence="10" id="KW-0325">Glycoprotein</keyword>
<keyword evidence="3" id="KW-0433">Leucine-rich repeat</keyword>
<evidence type="ECO:0000256" key="4">
    <source>
        <dbReference type="ARBA" id="ARBA00022692"/>
    </source>
</evidence>
<proteinExistence type="predicted"/>
<dbReference type="Gene3D" id="3.80.10.10">
    <property type="entry name" value="Ribonuclease Inhibitor"/>
    <property type="match status" value="1"/>
</dbReference>
<accession>A0AAW1NQI9</accession>
<keyword evidence="8" id="KW-0472">Membrane</keyword>
<comment type="subcellular location">
    <subcellularLocation>
        <location evidence="2">Cytoplasm</location>
        <location evidence="2">Cytoskeleton</location>
        <location evidence="2">Cilium axoneme</location>
    </subcellularLocation>
    <subcellularLocation>
        <location evidence="1">Membrane</location>
        <topology evidence="1">Single-pass membrane protein</topology>
    </subcellularLocation>
</comment>
<evidence type="ECO:0000256" key="8">
    <source>
        <dbReference type="ARBA" id="ARBA00023136"/>
    </source>
</evidence>
<sequence>MHSISLSGFELVNTESWAGWHHLRRMELQNASLGTMPDAWTEPGAFPSLAFMNLNNVSLSGLPEGAAGAWPAMSQLAVTNSHLVNGNIPSSWGAADGFLVSAISIDLSGSGLTGTLPAWEGGYWPNLEELNLARNKLSGTLPAWSGGTFRKLAWLNLSNNKLVGVVAKQSSFSRSNIDLGGNTELEGNIPAAWRGTDVEVQIPWLSKYNTHGRRKPFSFCWWASAPKNLSLMKCKTLPESHNSGKIGLQVSSWAAKNSAYMVTQILVD</sequence>
<evidence type="ECO:0008006" key="13">
    <source>
        <dbReference type="Google" id="ProtNLM"/>
    </source>
</evidence>
<dbReference type="InterPro" id="IPR001611">
    <property type="entry name" value="Leu-rich_rpt"/>
</dbReference>
<dbReference type="Pfam" id="PF13855">
    <property type="entry name" value="LRR_8"/>
    <property type="match status" value="1"/>
</dbReference>
<keyword evidence="7" id="KW-1133">Transmembrane helix</keyword>
<reference evidence="11 12" key="1">
    <citation type="journal article" date="2024" name="Nat. Commun.">
        <title>Phylogenomics reveals the evolutionary origins of lichenization in chlorophyte algae.</title>
        <authorList>
            <person name="Puginier C."/>
            <person name="Libourel C."/>
            <person name="Otte J."/>
            <person name="Skaloud P."/>
            <person name="Haon M."/>
            <person name="Grisel S."/>
            <person name="Petersen M."/>
            <person name="Berrin J.G."/>
            <person name="Delaux P.M."/>
            <person name="Dal Grande F."/>
            <person name="Keller J."/>
        </authorList>
    </citation>
    <scope>NUCLEOTIDE SEQUENCE [LARGE SCALE GENOMIC DNA]</scope>
    <source>
        <strain evidence="11 12">SAG 2036</strain>
    </source>
</reference>
<evidence type="ECO:0000256" key="7">
    <source>
        <dbReference type="ARBA" id="ARBA00022989"/>
    </source>
</evidence>
<evidence type="ECO:0000256" key="2">
    <source>
        <dbReference type="ARBA" id="ARBA00004430"/>
    </source>
</evidence>
<dbReference type="PANTHER" id="PTHR27000">
    <property type="entry name" value="LEUCINE-RICH REPEAT RECEPTOR-LIKE PROTEIN KINASE FAMILY PROTEIN-RELATED"/>
    <property type="match status" value="1"/>
</dbReference>
<evidence type="ECO:0000256" key="1">
    <source>
        <dbReference type="ARBA" id="ARBA00004167"/>
    </source>
</evidence>
<dbReference type="SUPFAM" id="SSF52058">
    <property type="entry name" value="L domain-like"/>
    <property type="match status" value="1"/>
</dbReference>
<gene>
    <name evidence="11" type="ORF">WJX73_004482</name>
</gene>
<evidence type="ECO:0000256" key="10">
    <source>
        <dbReference type="ARBA" id="ARBA00023180"/>
    </source>
</evidence>
<keyword evidence="4" id="KW-0812">Transmembrane</keyword>
<keyword evidence="9" id="KW-0675">Receptor</keyword>
<evidence type="ECO:0000313" key="12">
    <source>
        <dbReference type="Proteomes" id="UP001465755"/>
    </source>
</evidence>
<keyword evidence="6" id="KW-0677">Repeat</keyword>
<dbReference type="InterPro" id="IPR032675">
    <property type="entry name" value="LRR_dom_sf"/>
</dbReference>
<dbReference type="GO" id="GO:0005930">
    <property type="term" value="C:axoneme"/>
    <property type="evidence" value="ECO:0007669"/>
    <property type="project" value="UniProtKB-SubCell"/>
</dbReference>
<evidence type="ECO:0000256" key="3">
    <source>
        <dbReference type="ARBA" id="ARBA00022614"/>
    </source>
</evidence>
<evidence type="ECO:0000256" key="5">
    <source>
        <dbReference type="ARBA" id="ARBA00022729"/>
    </source>
</evidence>
<dbReference type="EMBL" id="JALJOQ010000227">
    <property type="protein sequence ID" value="KAK9788434.1"/>
    <property type="molecule type" value="Genomic_DNA"/>
</dbReference>
<keyword evidence="12" id="KW-1185">Reference proteome</keyword>
<dbReference type="AlphaFoldDB" id="A0AAW1NQI9"/>
<organism evidence="11 12">
    <name type="scientific">Symbiochloris irregularis</name>
    <dbReference type="NCBI Taxonomy" id="706552"/>
    <lineage>
        <taxon>Eukaryota</taxon>
        <taxon>Viridiplantae</taxon>
        <taxon>Chlorophyta</taxon>
        <taxon>core chlorophytes</taxon>
        <taxon>Trebouxiophyceae</taxon>
        <taxon>Trebouxiales</taxon>
        <taxon>Trebouxiaceae</taxon>
        <taxon>Symbiochloris</taxon>
    </lineage>
</organism>
<protein>
    <recommendedName>
        <fullName evidence="13">GP46-like surface antigen</fullName>
    </recommendedName>
</protein>
<comment type="caution">
    <text evidence="11">The sequence shown here is derived from an EMBL/GenBank/DDBJ whole genome shotgun (WGS) entry which is preliminary data.</text>
</comment>
<name>A0AAW1NQI9_9CHLO</name>
<evidence type="ECO:0000256" key="9">
    <source>
        <dbReference type="ARBA" id="ARBA00023170"/>
    </source>
</evidence>